<proteinExistence type="predicted"/>
<reference evidence="2" key="1">
    <citation type="journal article" date="2019" name="Int. J. Syst. Evol. Microbiol.">
        <title>The Global Catalogue of Microorganisms (GCM) 10K type strain sequencing project: providing services to taxonomists for standard genome sequencing and annotation.</title>
        <authorList>
            <consortium name="The Broad Institute Genomics Platform"/>
            <consortium name="The Broad Institute Genome Sequencing Center for Infectious Disease"/>
            <person name="Wu L."/>
            <person name="Ma J."/>
        </authorList>
    </citation>
    <scope>NUCLEOTIDE SEQUENCE [LARGE SCALE GENOMIC DNA]</scope>
    <source>
        <strain evidence="2">NBRC 110140</strain>
    </source>
</reference>
<evidence type="ECO:0000313" key="2">
    <source>
        <dbReference type="Proteomes" id="UP001156694"/>
    </source>
</evidence>
<accession>A0ABQ5VSK9</accession>
<sequence>MKHVDIVNPNAASRLVLICEHASCFIPPQYNDLGLEPMAQTSHAAWDPGALPVAKHLAKLLDAVLIAGTVSRLVYDCNRPSDAPGAMPAHSEVFEIPGNVDISDQERQARTENYYEPFRRAVAQRIAKIDNPIIVTIHSFSPVYHGQTRAVEIGVLYDADTRLADALMDVVALHSISNIQRNQPYGPEDGVTHTLKEHALKNNHLNVMLEIRNDLIETPDDQEYYAKMIAGWITGALTALGHGEGGKCTA</sequence>
<dbReference type="Gene3D" id="3.40.630.40">
    <property type="entry name" value="Zn-dependent exopeptidases"/>
    <property type="match status" value="1"/>
</dbReference>
<evidence type="ECO:0000313" key="1">
    <source>
        <dbReference type="EMBL" id="GLQ34169.1"/>
    </source>
</evidence>
<keyword evidence="2" id="KW-1185">Reference proteome</keyword>
<dbReference type="EMBL" id="BSNN01000002">
    <property type="protein sequence ID" value="GLQ34169.1"/>
    <property type="molecule type" value="Genomic_DNA"/>
</dbReference>
<dbReference type="InterPro" id="IPR011227">
    <property type="entry name" value="UCP029730"/>
</dbReference>
<organism evidence="1 2">
    <name type="scientific">Amylibacter marinus</name>
    <dbReference type="NCBI Taxonomy" id="1475483"/>
    <lineage>
        <taxon>Bacteria</taxon>
        <taxon>Pseudomonadati</taxon>
        <taxon>Pseudomonadota</taxon>
        <taxon>Alphaproteobacteria</taxon>
        <taxon>Rhodobacterales</taxon>
        <taxon>Paracoccaceae</taxon>
        <taxon>Amylibacter</taxon>
    </lineage>
</organism>
<protein>
    <submittedName>
        <fullName evidence="1">N-formylglutamate amidohydrolase</fullName>
    </submittedName>
</protein>
<dbReference type="Proteomes" id="UP001156694">
    <property type="component" value="Unassembled WGS sequence"/>
</dbReference>
<dbReference type="Pfam" id="PF05013">
    <property type="entry name" value="FGase"/>
    <property type="match status" value="1"/>
</dbReference>
<dbReference type="RefSeq" id="WP_284375790.1">
    <property type="nucleotide sequence ID" value="NZ_BSNN01000002.1"/>
</dbReference>
<dbReference type="SUPFAM" id="SSF53187">
    <property type="entry name" value="Zn-dependent exopeptidases"/>
    <property type="match status" value="1"/>
</dbReference>
<dbReference type="PIRSF" id="PIRSF029730">
    <property type="entry name" value="UCP029730"/>
    <property type="match status" value="1"/>
</dbReference>
<gene>
    <name evidence="1" type="ORF">GCM10007939_04520</name>
</gene>
<dbReference type="InterPro" id="IPR007709">
    <property type="entry name" value="N-FG_amidohydro"/>
</dbReference>
<comment type="caution">
    <text evidence="1">The sequence shown here is derived from an EMBL/GenBank/DDBJ whole genome shotgun (WGS) entry which is preliminary data.</text>
</comment>
<name>A0ABQ5VSK9_9RHOB</name>